<gene>
    <name evidence="1" type="ORF">UPYG_G00038950</name>
</gene>
<sequence>MTLSTPPRGQAPPAGEPPALIQAYSITARKASRGAMAAGDLSLVSLHSLSQRVPFQGVKSVHVTSLQA</sequence>
<accession>A0ABD0XPM3</accession>
<proteinExistence type="predicted"/>
<comment type="caution">
    <text evidence="1">The sequence shown here is derived from an EMBL/GenBank/DDBJ whole genome shotgun (WGS) entry which is preliminary data.</text>
</comment>
<reference evidence="1 2" key="1">
    <citation type="submission" date="2024-06" db="EMBL/GenBank/DDBJ databases">
        <authorList>
            <person name="Pan Q."/>
            <person name="Wen M."/>
            <person name="Jouanno E."/>
            <person name="Zahm M."/>
            <person name="Klopp C."/>
            <person name="Cabau C."/>
            <person name="Louis A."/>
            <person name="Berthelot C."/>
            <person name="Parey E."/>
            <person name="Roest Crollius H."/>
            <person name="Montfort J."/>
            <person name="Robinson-Rechavi M."/>
            <person name="Bouchez O."/>
            <person name="Lampietro C."/>
            <person name="Lopez Roques C."/>
            <person name="Donnadieu C."/>
            <person name="Postlethwait J."/>
            <person name="Bobe J."/>
            <person name="Verreycken H."/>
            <person name="Guiguen Y."/>
        </authorList>
    </citation>
    <scope>NUCLEOTIDE SEQUENCE [LARGE SCALE GENOMIC DNA]</scope>
    <source>
        <strain evidence="1">Up_M1</strain>
        <tissue evidence="1">Testis</tissue>
    </source>
</reference>
<dbReference type="AlphaFoldDB" id="A0ABD0XPM3"/>
<protein>
    <submittedName>
        <fullName evidence="1">Uncharacterized protein</fullName>
    </submittedName>
</protein>
<organism evidence="1 2">
    <name type="scientific">Umbra pygmaea</name>
    <name type="common">Eastern mudminnow</name>
    <dbReference type="NCBI Taxonomy" id="75934"/>
    <lineage>
        <taxon>Eukaryota</taxon>
        <taxon>Metazoa</taxon>
        <taxon>Chordata</taxon>
        <taxon>Craniata</taxon>
        <taxon>Vertebrata</taxon>
        <taxon>Euteleostomi</taxon>
        <taxon>Actinopterygii</taxon>
        <taxon>Neopterygii</taxon>
        <taxon>Teleostei</taxon>
        <taxon>Protacanthopterygii</taxon>
        <taxon>Esociformes</taxon>
        <taxon>Umbridae</taxon>
        <taxon>Umbra</taxon>
    </lineage>
</organism>
<keyword evidence="2" id="KW-1185">Reference proteome</keyword>
<evidence type="ECO:0000313" key="2">
    <source>
        <dbReference type="Proteomes" id="UP001557470"/>
    </source>
</evidence>
<evidence type="ECO:0000313" key="1">
    <source>
        <dbReference type="EMBL" id="KAL1023303.1"/>
    </source>
</evidence>
<name>A0ABD0XPM3_UMBPY</name>
<dbReference type="EMBL" id="JAGEUA010000001">
    <property type="protein sequence ID" value="KAL1023303.1"/>
    <property type="molecule type" value="Genomic_DNA"/>
</dbReference>
<dbReference type="Proteomes" id="UP001557470">
    <property type="component" value="Unassembled WGS sequence"/>
</dbReference>